<feature type="region of interest" description="Disordered" evidence="1">
    <location>
        <begin position="265"/>
        <end position="289"/>
    </location>
</feature>
<gene>
    <name evidence="3" type="ORF">ABT322_00805</name>
</gene>
<proteinExistence type="predicted"/>
<organism evidence="3 4">
    <name type="scientific">Streptomyces flaveolus</name>
    <dbReference type="NCBI Taxonomy" id="67297"/>
    <lineage>
        <taxon>Bacteria</taxon>
        <taxon>Bacillati</taxon>
        <taxon>Actinomycetota</taxon>
        <taxon>Actinomycetes</taxon>
        <taxon>Kitasatosporales</taxon>
        <taxon>Streptomycetaceae</taxon>
        <taxon>Streptomyces</taxon>
    </lineage>
</organism>
<feature type="region of interest" description="Disordered" evidence="1">
    <location>
        <begin position="74"/>
        <end position="101"/>
    </location>
</feature>
<evidence type="ECO:0000313" key="4">
    <source>
        <dbReference type="Proteomes" id="UP001490330"/>
    </source>
</evidence>
<evidence type="ECO:0000256" key="1">
    <source>
        <dbReference type="SAM" id="MobiDB-lite"/>
    </source>
</evidence>
<evidence type="ECO:0008006" key="5">
    <source>
        <dbReference type="Google" id="ProtNLM"/>
    </source>
</evidence>
<sequence length="425" mass="44590">MSENQHQDPFEDRLGAALRVTGDSFDADRAALSAGGRIRGRRARLRRRAGVLGGAAGIALVGVGGALLLPGGGDSAGPQQASVAAPPRATTASPAPTASFSGDDLVQALKELLPEGTVSEEQAQGTGPGLPPYAHVVFDDGEGAAAVGISLDRVEPGSRDVRERTTCPDRTIVAYDDCTTSRLADGSVLMVYQGYEYPDRRVDTKWWSADLVTARGQHVSVSEWNAPAEKDAAITRPQPPLSPAELQKVVTAEVWRRVVDAIPEDPKAGAKAKASQSAAPSRRPEASGEAIGRTLVSLLPDGVDVVSRGEQETGYAYLVLDDGEGSSLVQINVQPDMRDVADQLYGSAGTRPDGTLVATSQGPGEKGGAGVVMWTADTMRPGGLRVVISAFNSGAQHEDATRDAPALTMEQLEKIALSPEWDRLR</sequence>
<dbReference type="Proteomes" id="UP001490330">
    <property type="component" value="Unassembled WGS sequence"/>
</dbReference>
<feature type="compositionally biased region" description="Low complexity" evidence="1">
    <location>
        <begin position="81"/>
        <end position="99"/>
    </location>
</feature>
<protein>
    <recommendedName>
        <fullName evidence="5">LigA protein</fullName>
    </recommendedName>
</protein>
<dbReference type="EMBL" id="JBEPCV010000001">
    <property type="protein sequence ID" value="MER6902319.1"/>
    <property type="molecule type" value="Genomic_DNA"/>
</dbReference>
<evidence type="ECO:0000256" key="2">
    <source>
        <dbReference type="SAM" id="Phobius"/>
    </source>
</evidence>
<feature type="transmembrane region" description="Helical" evidence="2">
    <location>
        <begin position="49"/>
        <end position="69"/>
    </location>
</feature>
<accession>A0ABV1V740</accession>
<evidence type="ECO:0000313" key="3">
    <source>
        <dbReference type="EMBL" id="MER6902319.1"/>
    </source>
</evidence>
<keyword evidence="4" id="KW-1185">Reference proteome</keyword>
<reference evidence="3 4" key="1">
    <citation type="submission" date="2024-06" db="EMBL/GenBank/DDBJ databases">
        <title>The Natural Products Discovery Center: Release of the First 8490 Sequenced Strains for Exploring Actinobacteria Biosynthetic Diversity.</title>
        <authorList>
            <person name="Kalkreuter E."/>
            <person name="Kautsar S.A."/>
            <person name="Yang D."/>
            <person name="Bader C.D."/>
            <person name="Teijaro C.N."/>
            <person name="Fluegel L."/>
            <person name="Davis C.M."/>
            <person name="Simpson J.R."/>
            <person name="Lauterbach L."/>
            <person name="Steele A.D."/>
            <person name="Gui C."/>
            <person name="Meng S."/>
            <person name="Li G."/>
            <person name="Viehrig K."/>
            <person name="Ye F."/>
            <person name="Su P."/>
            <person name="Kiefer A.F."/>
            <person name="Nichols A."/>
            <person name="Cepeda A.J."/>
            <person name="Yan W."/>
            <person name="Fan B."/>
            <person name="Jiang Y."/>
            <person name="Adhikari A."/>
            <person name="Zheng C.-J."/>
            <person name="Schuster L."/>
            <person name="Cowan T.M."/>
            <person name="Smanski M.J."/>
            <person name="Chevrette M.G."/>
            <person name="De Carvalho L.P.S."/>
            <person name="Shen B."/>
        </authorList>
    </citation>
    <scope>NUCLEOTIDE SEQUENCE [LARGE SCALE GENOMIC DNA]</scope>
    <source>
        <strain evidence="3 4">NPDC000632</strain>
    </source>
</reference>
<name>A0ABV1V740_9ACTN</name>
<dbReference type="RefSeq" id="WP_350714321.1">
    <property type="nucleotide sequence ID" value="NZ_JBEPCO010000001.1"/>
</dbReference>
<keyword evidence="2" id="KW-0812">Transmembrane</keyword>
<keyword evidence="2" id="KW-0472">Membrane</keyword>
<keyword evidence="2" id="KW-1133">Transmembrane helix</keyword>
<feature type="compositionally biased region" description="Low complexity" evidence="1">
    <location>
        <begin position="269"/>
        <end position="281"/>
    </location>
</feature>
<comment type="caution">
    <text evidence="3">The sequence shown here is derived from an EMBL/GenBank/DDBJ whole genome shotgun (WGS) entry which is preliminary data.</text>
</comment>